<dbReference type="RefSeq" id="WP_071654526.1">
    <property type="nucleotide sequence ID" value="NZ_MLCF01000002.1"/>
</dbReference>
<evidence type="ECO:0000313" key="2">
    <source>
        <dbReference type="Proteomes" id="UP000243342"/>
    </source>
</evidence>
<name>A0A1J7BKW8_9ACTN</name>
<dbReference type="EMBL" id="MLCF01000002">
    <property type="protein sequence ID" value="OIV39327.1"/>
    <property type="molecule type" value="Genomic_DNA"/>
</dbReference>
<accession>A0A1J7BKW8</accession>
<dbReference type="AlphaFoldDB" id="A0A1J7BKW8"/>
<evidence type="ECO:0008006" key="3">
    <source>
        <dbReference type="Google" id="ProtNLM"/>
    </source>
</evidence>
<organism evidence="1 2">
    <name type="scientific">Mangrovactinospora gilvigrisea</name>
    <dbReference type="NCBI Taxonomy" id="1428644"/>
    <lineage>
        <taxon>Bacteria</taxon>
        <taxon>Bacillati</taxon>
        <taxon>Actinomycetota</taxon>
        <taxon>Actinomycetes</taxon>
        <taxon>Kitasatosporales</taxon>
        <taxon>Streptomycetaceae</taxon>
        <taxon>Mangrovactinospora</taxon>
    </lineage>
</organism>
<comment type="caution">
    <text evidence="1">The sequence shown here is derived from an EMBL/GenBank/DDBJ whole genome shotgun (WGS) entry which is preliminary data.</text>
</comment>
<gene>
    <name evidence="1" type="ORF">BIV57_00310</name>
</gene>
<proteinExistence type="predicted"/>
<evidence type="ECO:0000313" key="1">
    <source>
        <dbReference type="EMBL" id="OIV39327.1"/>
    </source>
</evidence>
<sequence>MTGWTPQELTALAETEEWGLAPHRRDTTLRTPTTIWGVRVGDDIYVRSWRGAGGHWYRAAQRTRTGRISAAELTKDVRFVEADTSLVAAIDEAYRLKYRRYAGSYLEPMLQPQAQAATLTLLPR</sequence>
<dbReference type="OrthoDB" id="162563at2"/>
<reference evidence="1 2" key="1">
    <citation type="submission" date="2016-10" db="EMBL/GenBank/DDBJ databases">
        <title>Genome sequence of Streptomyces gilvigriseus MUSC 26.</title>
        <authorList>
            <person name="Lee L.-H."/>
            <person name="Ser H.-L."/>
        </authorList>
    </citation>
    <scope>NUCLEOTIDE SEQUENCE [LARGE SCALE GENOMIC DNA]</scope>
    <source>
        <strain evidence="1 2">MUSC 26</strain>
    </source>
</reference>
<keyword evidence="2" id="KW-1185">Reference proteome</keyword>
<dbReference type="Pfam" id="PF10012">
    <property type="entry name" value="DUF2255"/>
    <property type="match status" value="1"/>
</dbReference>
<dbReference type="Proteomes" id="UP000243342">
    <property type="component" value="Unassembled WGS sequence"/>
</dbReference>
<protein>
    <recommendedName>
        <fullName evidence="3">DUF2255 domain-containing protein</fullName>
    </recommendedName>
</protein>
<dbReference type="STRING" id="1428644.BIV57_00310"/>
<dbReference type="InterPro" id="IPR016888">
    <property type="entry name" value="UCP028498"/>
</dbReference>